<proteinExistence type="predicted"/>
<dbReference type="Proteomes" id="UP001497480">
    <property type="component" value="Unassembled WGS sequence"/>
</dbReference>
<comment type="caution">
    <text evidence="1">The sequence shown here is derived from an EMBL/GenBank/DDBJ whole genome shotgun (WGS) entry which is preliminary data.</text>
</comment>
<dbReference type="EMBL" id="CAXHTB010000005">
    <property type="protein sequence ID" value="CAL0307216.1"/>
    <property type="molecule type" value="Genomic_DNA"/>
</dbReference>
<gene>
    <name evidence="1" type="ORF">LLUT_LOCUS8276</name>
</gene>
<accession>A0AAV1WDL3</accession>
<evidence type="ECO:0000313" key="1">
    <source>
        <dbReference type="EMBL" id="CAL0307216.1"/>
    </source>
</evidence>
<organism evidence="1 2">
    <name type="scientific">Lupinus luteus</name>
    <name type="common">European yellow lupine</name>
    <dbReference type="NCBI Taxonomy" id="3873"/>
    <lineage>
        <taxon>Eukaryota</taxon>
        <taxon>Viridiplantae</taxon>
        <taxon>Streptophyta</taxon>
        <taxon>Embryophyta</taxon>
        <taxon>Tracheophyta</taxon>
        <taxon>Spermatophyta</taxon>
        <taxon>Magnoliopsida</taxon>
        <taxon>eudicotyledons</taxon>
        <taxon>Gunneridae</taxon>
        <taxon>Pentapetalae</taxon>
        <taxon>rosids</taxon>
        <taxon>fabids</taxon>
        <taxon>Fabales</taxon>
        <taxon>Fabaceae</taxon>
        <taxon>Papilionoideae</taxon>
        <taxon>50 kb inversion clade</taxon>
        <taxon>genistoids sensu lato</taxon>
        <taxon>core genistoids</taxon>
        <taxon>Genisteae</taxon>
        <taxon>Lupinus</taxon>
    </lineage>
</organism>
<evidence type="ECO:0000313" key="2">
    <source>
        <dbReference type="Proteomes" id="UP001497480"/>
    </source>
</evidence>
<name>A0AAV1WDL3_LUPLU</name>
<dbReference type="AlphaFoldDB" id="A0AAV1WDL3"/>
<keyword evidence="2" id="KW-1185">Reference proteome</keyword>
<sequence length="95" mass="10980">MAHDLGHRDYASESEWENWNWRSGVKLMMNGDVGGKCCNSRADIIAKPGTFAPSSTRFTGPAEYTSHHTPHRRGCARDSFQKYIDYYKYQIRYQA</sequence>
<protein>
    <submittedName>
        <fullName evidence="1">Uncharacterized protein</fullName>
    </submittedName>
</protein>
<reference evidence="1 2" key="1">
    <citation type="submission" date="2024-03" db="EMBL/GenBank/DDBJ databases">
        <authorList>
            <person name="Martinez-Hernandez J."/>
        </authorList>
    </citation>
    <scope>NUCLEOTIDE SEQUENCE [LARGE SCALE GENOMIC DNA]</scope>
</reference>